<evidence type="ECO:0000313" key="1">
    <source>
        <dbReference type="EnsemblPlants" id="MELO3C018313.2.1"/>
    </source>
</evidence>
<organism evidence="1">
    <name type="scientific">Cucumis melo</name>
    <name type="common">Muskmelon</name>
    <dbReference type="NCBI Taxonomy" id="3656"/>
    <lineage>
        <taxon>Eukaryota</taxon>
        <taxon>Viridiplantae</taxon>
        <taxon>Streptophyta</taxon>
        <taxon>Embryophyta</taxon>
        <taxon>Tracheophyta</taxon>
        <taxon>Spermatophyta</taxon>
        <taxon>Magnoliopsida</taxon>
        <taxon>eudicotyledons</taxon>
        <taxon>Gunneridae</taxon>
        <taxon>Pentapetalae</taxon>
        <taxon>rosids</taxon>
        <taxon>fabids</taxon>
        <taxon>Cucurbitales</taxon>
        <taxon>Cucurbitaceae</taxon>
        <taxon>Benincaseae</taxon>
        <taxon>Cucumis</taxon>
    </lineage>
</organism>
<dbReference type="EnsemblPlants" id="MELO3C018313.2.1">
    <property type="protein sequence ID" value="MELO3C018313.2.1"/>
    <property type="gene ID" value="MELO3C018313.2"/>
</dbReference>
<name>A0A9I9DGH3_CUCME</name>
<reference evidence="1" key="1">
    <citation type="submission" date="2023-03" db="UniProtKB">
        <authorList>
            <consortium name="EnsemblPlants"/>
        </authorList>
    </citation>
    <scope>IDENTIFICATION</scope>
</reference>
<dbReference type="Gramene" id="MELO3C018313.2.1">
    <property type="protein sequence ID" value="MELO3C018313.2.1"/>
    <property type="gene ID" value="MELO3C018313.2"/>
</dbReference>
<sequence length="55" mass="5829">MASGMVTPVPIGSRSVSKMSNIFSNGLHGALRIMTLVPDGSRHVLEMGKIVYDGL</sequence>
<proteinExistence type="predicted"/>
<dbReference type="AlphaFoldDB" id="A0A9I9DGH3"/>
<accession>A0A9I9DGH3</accession>
<protein>
    <submittedName>
        <fullName evidence="1">Uncharacterized protein</fullName>
    </submittedName>
</protein>